<comment type="caution">
    <text evidence="6">The sequence shown here is derived from an EMBL/GenBank/DDBJ whole genome shotgun (WGS) entry which is preliminary data.</text>
</comment>
<accession>A0A9C7UNH0</accession>
<protein>
    <recommendedName>
        <fullName evidence="8">DUF423 domain-containing protein</fullName>
    </recommendedName>
</protein>
<dbReference type="PANTHER" id="PTHR43461">
    <property type="entry name" value="TRANSMEMBRANE PROTEIN 256"/>
    <property type="match status" value="1"/>
</dbReference>
<dbReference type="GO" id="GO:0016020">
    <property type="term" value="C:membrane"/>
    <property type="evidence" value="ECO:0007669"/>
    <property type="project" value="UniProtKB-SubCell"/>
</dbReference>
<dbReference type="InterPro" id="IPR006696">
    <property type="entry name" value="DUF423"/>
</dbReference>
<evidence type="ECO:0000313" key="7">
    <source>
        <dbReference type="Proteomes" id="UP001061958"/>
    </source>
</evidence>
<gene>
    <name evidence="6" type="ORF">GpartN1_g1609.t1</name>
</gene>
<evidence type="ECO:0000256" key="3">
    <source>
        <dbReference type="ARBA" id="ARBA00022989"/>
    </source>
</evidence>
<reference evidence="6" key="1">
    <citation type="journal article" date="2022" name="Proc. Natl. Acad. Sci. U.S.A.">
        <title>Life cycle and functional genomics of the unicellular red alga Galdieria for elucidating algal and plant evolution and industrial use.</title>
        <authorList>
            <person name="Hirooka S."/>
            <person name="Itabashi T."/>
            <person name="Ichinose T.M."/>
            <person name="Onuma R."/>
            <person name="Fujiwara T."/>
            <person name="Yamashita S."/>
            <person name="Jong L.W."/>
            <person name="Tomita R."/>
            <person name="Iwane A.H."/>
            <person name="Miyagishima S.Y."/>
        </authorList>
    </citation>
    <scope>NUCLEOTIDE SEQUENCE</scope>
    <source>
        <strain evidence="6">NBRC 102759</strain>
    </source>
</reference>
<organism evidence="6 7">
    <name type="scientific">Galdieria partita</name>
    <dbReference type="NCBI Taxonomy" id="83374"/>
    <lineage>
        <taxon>Eukaryota</taxon>
        <taxon>Rhodophyta</taxon>
        <taxon>Bangiophyceae</taxon>
        <taxon>Galdieriales</taxon>
        <taxon>Galdieriaceae</taxon>
        <taxon>Galdieria</taxon>
    </lineage>
</organism>
<keyword evidence="7" id="KW-1185">Reference proteome</keyword>
<dbReference type="Proteomes" id="UP001061958">
    <property type="component" value="Unassembled WGS sequence"/>
</dbReference>
<evidence type="ECO:0000256" key="4">
    <source>
        <dbReference type="ARBA" id="ARBA00023136"/>
    </source>
</evidence>
<feature type="transmembrane region" description="Helical" evidence="5">
    <location>
        <begin position="77"/>
        <end position="96"/>
    </location>
</feature>
<keyword evidence="2 5" id="KW-0812">Transmembrane</keyword>
<reference evidence="6" key="2">
    <citation type="submission" date="2022-01" db="EMBL/GenBank/DDBJ databases">
        <authorList>
            <person name="Hirooka S."/>
            <person name="Miyagishima S.Y."/>
        </authorList>
    </citation>
    <scope>NUCLEOTIDE SEQUENCE</scope>
    <source>
        <strain evidence="6">NBRC 102759</strain>
    </source>
</reference>
<evidence type="ECO:0000256" key="5">
    <source>
        <dbReference type="SAM" id="Phobius"/>
    </source>
</evidence>
<dbReference type="OrthoDB" id="269173at2759"/>
<evidence type="ECO:0008006" key="8">
    <source>
        <dbReference type="Google" id="ProtNLM"/>
    </source>
</evidence>
<name>A0A9C7UNH0_9RHOD</name>
<dbReference type="Pfam" id="PF04241">
    <property type="entry name" value="DUF423"/>
    <property type="match status" value="1"/>
</dbReference>
<feature type="transmembrane region" description="Helical" evidence="5">
    <location>
        <begin position="108"/>
        <end position="126"/>
    </location>
</feature>
<feature type="transmembrane region" description="Helical" evidence="5">
    <location>
        <begin position="12"/>
        <end position="33"/>
    </location>
</feature>
<sequence>MNKNLSFWQRPSFWFKVAGVSGAAAVGLGAFGAHGLRARVTDPYLLEIWNRAANYHQIHSLAICAAAYCANNDGKPAFVAASLFTLGIALFSGSLYTLTLTGNRKWGAVTPFGGLGFILGWLALAVRK</sequence>
<comment type="subcellular location">
    <subcellularLocation>
        <location evidence="1">Membrane</location>
        <topology evidence="1">Multi-pass membrane protein</topology>
    </subcellularLocation>
</comment>
<dbReference type="AlphaFoldDB" id="A0A9C7UNH0"/>
<dbReference type="EMBL" id="BQMJ01000011">
    <property type="protein sequence ID" value="GJQ09818.1"/>
    <property type="molecule type" value="Genomic_DNA"/>
</dbReference>
<keyword evidence="4 5" id="KW-0472">Membrane</keyword>
<evidence type="ECO:0000256" key="1">
    <source>
        <dbReference type="ARBA" id="ARBA00004141"/>
    </source>
</evidence>
<proteinExistence type="predicted"/>
<evidence type="ECO:0000256" key="2">
    <source>
        <dbReference type="ARBA" id="ARBA00022692"/>
    </source>
</evidence>
<dbReference type="PANTHER" id="PTHR43461:SF1">
    <property type="entry name" value="TRANSMEMBRANE PROTEIN 256"/>
    <property type="match status" value="1"/>
</dbReference>
<keyword evidence="3 5" id="KW-1133">Transmembrane helix</keyword>
<evidence type="ECO:0000313" key="6">
    <source>
        <dbReference type="EMBL" id="GJQ09818.1"/>
    </source>
</evidence>